<dbReference type="InParanoid" id="A0A0D0DI55"/>
<dbReference type="HOGENOM" id="CLU_2747034_0_0_1"/>
<gene>
    <name evidence="1" type="ORF">PAXRUDRAFT_824402</name>
</gene>
<protein>
    <submittedName>
        <fullName evidence="1">Uncharacterized protein</fullName>
    </submittedName>
</protein>
<feature type="non-terminal residue" evidence="1">
    <location>
        <position position="1"/>
    </location>
</feature>
<dbReference type="AlphaFoldDB" id="A0A0D0DI55"/>
<evidence type="ECO:0000313" key="2">
    <source>
        <dbReference type="Proteomes" id="UP000054538"/>
    </source>
</evidence>
<proteinExistence type="predicted"/>
<dbReference type="Proteomes" id="UP000054538">
    <property type="component" value="Unassembled WGS sequence"/>
</dbReference>
<dbReference type="EMBL" id="KN824912">
    <property type="protein sequence ID" value="KIK97967.1"/>
    <property type="molecule type" value="Genomic_DNA"/>
</dbReference>
<organism evidence="1 2">
    <name type="scientific">Paxillus rubicundulus Ve08.2h10</name>
    <dbReference type="NCBI Taxonomy" id="930991"/>
    <lineage>
        <taxon>Eukaryota</taxon>
        <taxon>Fungi</taxon>
        <taxon>Dikarya</taxon>
        <taxon>Basidiomycota</taxon>
        <taxon>Agaricomycotina</taxon>
        <taxon>Agaricomycetes</taxon>
        <taxon>Agaricomycetidae</taxon>
        <taxon>Boletales</taxon>
        <taxon>Paxilineae</taxon>
        <taxon>Paxillaceae</taxon>
        <taxon>Paxillus</taxon>
    </lineage>
</organism>
<reference evidence="1 2" key="1">
    <citation type="submission" date="2014-04" db="EMBL/GenBank/DDBJ databases">
        <authorList>
            <consortium name="DOE Joint Genome Institute"/>
            <person name="Kuo A."/>
            <person name="Kohler A."/>
            <person name="Jargeat P."/>
            <person name="Nagy L.G."/>
            <person name="Floudas D."/>
            <person name="Copeland A."/>
            <person name="Barry K.W."/>
            <person name="Cichocki N."/>
            <person name="Veneault-Fourrey C."/>
            <person name="LaButti K."/>
            <person name="Lindquist E.A."/>
            <person name="Lipzen A."/>
            <person name="Lundell T."/>
            <person name="Morin E."/>
            <person name="Murat C."/>
            <person name="Sun H."/>
            <person name="Tunlid A."/>
            <person name="Henrissat B."/>
            <person name="Grigoriev I.V."/>
            <person name="Hibbett D.S."/>
            <person name="Martin F."/>
            <person name="Nordberg H.P."/>
            <person name="Cantor M.N."/>
            <person name="Hua S.X."/>
        </authorList>
    </citation>
    <scope>NUCLEOTIDE SEQUENCE [LARGE SCALE GENOMIC DNA]</scope>
    <source>
        <strain evidence="1 2">Ve08.2h10</strain>
    </source>
</reference>
<sequence length="71" mass="7924">MFTIYRRKQGAKEWPATRVEMERASRVSGPIHCGLIDGISQGFVDLYTTKLTVAQEVEKAEKQSKVVPEAG</sequence>
<evidence type="ECO:0000313" key="1">
    <source>
        <dbReference type="EMBL" id="KIK97967.1"/>
    </source>
</evidence>
<reference evidence="2" key="2">
    <citation type="submission" date="2015-01" db="EMBL/GenBank/DDBJ databases">
        <title>Evolutionary Origins and Diversification of the Mycorrhizal Mutualists.</title>
        <authorList>
            <consortium name="DOE Joint Genome Institute"/>
            <consortium name="Mycorrhizal Genomics Consortium"/>
            <person name="Kohler A."/>
            <person name="Kuo A."/>
            <person name="Nagy L.G."/>
            <person name="Floudas D."/>
            <person name="Copeland A."/>
            <person name="Barry K.W."/>
            <person name="Cichocki N."/>
            <person name="Veneault-Fourrey C."/>
            <person name="LaButti K."/>
            <person name="Lindquist E.A."/>
            <person name="Lipzen A."/>
            <person name="Lundell T."/>
            <person name="Morin E."/>
            <person name="Murat C."/>
            <person name="Riley R."/>
            <person name="Ohm R."/>
            <person name="Sun H."/>
            <person name="Tunlid A."/>
            <person name="Henrissat B."/>
            <person name="Grigoriev I.V."/>
            <person name="Hibbett D.S."/>
            <person name="Martin F."/>
        </authorList>
    </citation>
    <scope>NUCLEOTIDE SEQUENCE [LARGE SCALE GENOMIC DNA]</scope>
    <source>
        <strain evidence="2">Ve08.2h10</strain>
    </source>
</reference>
<accession>A0A0D0DI55</accession>
<name>A0A0D0DI55_9AGAM</name>
<keyword evidence="2" id="KW-1185">Reference proteome</keyword>